<dbReference type="eggNOG" id="KOG0619">
    <property type="taxonomic scope" value="Eukaryota"/>
</dbReference>
<evidence type="ECO:0000256" key="2">
    <source>
        <dbReference type="ARBA" id="ARBA00009592"/>
    </source>
</evidence>
<protein>
    <submittedName>
        <fullName evidence="10">Receptor like protein 20</fullName>
    </submittedName>
</protein>
<keyword evidence="10" id="KW-0675">Receptor</keyword>
<sequence>MGEARRITLEIGFEYTSHWPPRETETQPMSRNDCVVRGSEKRIVVLGRVSSAMLLVMWSGLTSAIAGFQGISFCKALSRSLHNLRILSLSNCDLSGPVCSSFSELRFLSHLNLDNNNLHSLPPKLFANSFHLVSLSLANSSLIGSFPDNIFQLPRLQSLDISENPLLAGRVPQFSSNNTWKFLSLHETNSFGNNLKGPIPRSIFELPRLNVLSLACNNFNGSLKLGIFLNLKSLKVLDLSGNNLYSQNDKTSSTSLPQLQELHLSYCNITEFPSFLETQNSLEFLNLSNNKIHGDIPSWIWKANLSLLDLSYNIVDFPEKPFVGIENGSKSIFNGDCLGSIINLSDLNQERNHFHSMSLNFTRGSKLRKNLTILTCVDLSNNSLYGEIPEGIGNLKALIVINLSQKGFTGRIPSSLGSLTELESPDLSHNKLPGKIPSQLTSLNFLEALILPFNQLEGSIPQGKRFNTFLDDSYRGNFRFCWSPLTRKCKIVDNALPPSVPREDDDSWRSSISHWKVVMIGYGFGLIIGFLIGYTTLGKMGGNWLMIFRRKGRRKLGIRLIQG</sequence>
<dbReference type="InterPro" id="IPR032675">
    <property type="entry name" value="LRR_dom_sf"/>
</dbReference>
<comment type="similarity">
    <text evidence="2">Belongs to the RLP family.</text>
</comment>
<name>A0A061DL15_THECC</name>
<dbReference type="AlphaFoldDB" id="A0A061DL15"/>
<dbReference type="PROSITE" id="PS51450">
    <property type="entry name" value="LRR"/>
    <property type="match status" value="1"/>
</dbReference>
<comment type="subcellular location">
    <subcellularLocation>
        <location evidence="1">Membrane</location>
        <topology evidence="1">Single-pass membrane protein</topology>
    </subcellularLocation>
</comment>
<dbReference type="SMART" id="SM00369">
    <property type="entry name" value="LRR_TYP"/>
    <property type="match status" value="7"/>
</dbReference>
<dbReference type="InterPro" id="IPR001611">
    <property type="entry name" value="Leu-rich_rpt"/>
</dbReference>
<dbReference type="EMBL" id="CM001879">
    <property type="protein sequence ID" value="EOX93504.1"/>
    <property type="molecule type" value="Genomic_DNA"/>
</dbReference>
<dbReference type="InParanoid" id="A0A061DL15"/>
<dbReference type="InterPro" id="IPR003591">
    <property type="entry name" value="Leu-rich_rpt_typical-subtyp"/>
</dbReference>
<dbReference type="GO" id="GO:0016020">
    <property type="term" value="C:membrane"/>
    <property type="evidence" value="ECO:0007669"/>
    <property type="project" value="UniProtKB-SubCell"/>
</dbReference>
<keyword evidence="4 9" id="KW-0812">Transmembrane</keyword>
<feature type="transmembrane region" description="Helical" evidence="9">
    <location>
        <begin position="519"/>
        <end position="545"/>
    </location>
</feature>
<dbReference type="Proteomes" id="UP000026915">
    <property type="component" value="Chromosome 1"/>
</dbReference>
<evidence type="ECO:0000256" key="5">
    <source>
        <dbReference type="ARBA" id="ARBA00022737"/>
    </source>
</evidence>
<proteinExistence type="inferred from homology"/>
<evidence type="ECO:0000256" key="7">
    <source>
        <dbReference type="ARBA" id="ARBA00023136"/>
    </source>
</evidence>
<feature type="transmembrane region" description="Helical" evidence="9">
    <location>
        <begin position="45"/>
        <end position="68"/>
    </location>
</feature>
<gene>
    <name evidence="10" type="ORF">TCM_002393</name>
</gene>
<keyword evidence="3" id="KW-0433">Leucine-rich repeat</keyword>
<dbReference type="Pfam" id="PF00560">
    <property type="entry name" value="LRR_1"/>
    <property type="match status" value="3"/>
</dbReference>
<dbReference type="OMA" id="RSSISHW"/>
<evidence type="ECO:0000256" key="8">
    <source>
        <dbReference type="ARBA" id="ARBA00023180"/>
    </source>
</evidence>
<keyword evidence="8" id="KW-0325">Glycoprotein</keyword>
<reference evidence="10 11" key="1">
    <citation type="journal article" date="2013" name="Genome Biol.">
        <title>The genome sequence of the most widely cultivated cacao type and its use to identify candidate genes regulating pod color.</title>
        <authorList>
            <person name="Motamayor J.C."/>
            <person name="Mockaitis K."/>
            <person name="Schmutz J."/>
            <person name="Haiminen N."/>
            <person name="Iii D.L."/>
            <person name="Cornejo O."/>
            <person name="Findley S.D."/>
            <person name="Zheng P."/>
            <person name="Utro F."/>
            <person name="Royaert S."/>
            <person name="Saski C."/>
            <person name="Jenkins J."/>
            <person name="Podicheti R."/>
            <person name="Zhao M."/>
            <person name="Scheffler B.E."/>
            <person name="Stack J.C."/>
            <person name="Feltus F.A."/>
            <person name="Mustiga G.M."/>
            <person name="Amores F."/>
            <person name="Phillips W."/>
            <person name="Marelli J.P."/>
            <person name="May G.D."/>
            <person name="Shapiro H."/>
            <person name="Ma J."/>
            <person name="Bustamante C.D."/>
            <person name="Schnell R.J."/>
            <person name="Main D."/>
            <person name="Gilbert D."/>
            <person name="Parida L."/>
            <person name="Kuhn D.N."/>
        </authorList>
    </citation>
    <scope>NUCLEOTIDE SEQUENCE [LARGE SCALE GENOMIC DNA]</scope>
    <source>
        <strain evidence="11">cv. Matina 1-6</strain>
    </source>
</reference>
<evidence type="ECO:0000256" key="4">
    <source>
        <dbReference type="ARBA" id="ARBA00022692"/>
    </source>
</evidence>
<dbReference type="Gramene" id="EOX93504">
    <property type="protein sequence ID" value="EOX93504"/>
    <property type="gene ID" value="TCM_002393"/>
</dbReference>
<evidence type="ECO:0000313" key="10">
    <source>
        <dbReference type="EMBL" id="EOX93504.1"/>
    </source>
</evidence>
<accession>A0A061DL15</accession>
<keyword evidence="11" id="KW-1185">Reference proteome</keyword>
<keyword evidence="5" id="KW-0677">Repeat</keyword>
<dbReference type="FunFam" id="3.80.10.10:FF:000111">
    <property type="entry name" value="LRR receptor-like serine/threonine-protein kinase ERECTA"/>
    <property type="match status" value="1"/>
</dbReference>
<dbReference type="STRING" id="3641.A0A061DL15"/>
<dbReference type="HOGENOM" id="CLU_000288_18_11_1"/>
<dbReference type="Pfam" id="PF13855">
    <property type="entry name" value="LRR_8"/>
    <property type="match status" value="2"/>
</dbReference>
<keyword evidence="6 9" id="KW-1133">Transmembrane helix</keyword>
<dbReference type="SUPFAM" id="SSF52058">
    <property type="entry name" value="L domain-like"/>
    <property type="match status" value="1"/>
</dbReference>
<dbReference type="Gene3D" id="3.80.10.10">
    <property type="entry name" value="Ribonuclease Inhibitor"/>
    <property type="match status" value="1"/>
</dbReference>
<keyword evidence="7 9" id="KW-0472">Membrane</keyword>
<evidence type="ECO:0000313" key="11">
    <source>
        <dbReference type="Proteomes" id="UP000026915"/>
    </source>
</evidence>
<evidence type="ECO:0000256" key="1">
    <source>
        <dbReference type="ARBA" id="ARBA00004167"/>
    </source>
</evidence>
<evidence type="ECO:0000256" key="3">
    <source>
        <dbReference type="ARBA" id="ARBA00022614"/>
    </source>
</evidence>
<evidence type="ECO:0000256" key="9">
    <source>
        <dbReference type="SAM" id="Phobius"/>
    </source>
</evidence>
<dbReference type="PANTHER" id="PTHR48065">
    <property type="entry name" value="OS10G0469600 PROTEIN"/>
    <property type="match status" value="1"/>
</dbReference>
<organism evidence="10 11">
    <name type="scientific">Theobroma cacao</name>
    <name type="common">Cacao</name>
    <name type="synonym">Cocoa</name>
    <dbReference type="NCBI Taxonomy" id="3641"/>
    <lineage>
        <taxon>Eukaryota</taxon>
        <taxon>Viridiplantae</taxon>
        <taxon>Streptophyta</taxon>
        <taxon>Embryophyta</taxon>
        <taxon>Tracheophyta</taxon>
        <taxon>Spermatophyta</taxon>
        <taxon>Magnoliopsida</taxon>
        <taxon>eudicotyledons</taxon>
        <taxon>Gunneridae</taxon>
        <taxon>Pentapetalae</taxon>
        <taxon>rosids</taxon>
        <taxon>malvids</taxon>
        <taxon>Malvales</taxon>
        <taxon>Malvaceae</taxon>
        <taxon>Byttnerioideae</taxon>
        <taxon>Theobroma</taxon>
    </lineage>
</organism>
<evidence type="ECO:0000256" key="6">
    <source>
        <dbReference type="ARBA" id="ARBA00022989"/>
    </source>
</evidence>